<accession>A0ABY9RDF2</accession>
<name>A0ABY9RDF2_9FLAO</name>
<evidence type="ECO:0000313" key="1">
    <source>
        <dbReference type="EMBL" id="WMW78207.1"/>
    </source>
</evidence>
<dbReference type="EMBL" id="CP133721">
    <property type="protein sequence ID" value="WMW78207.1"/>
    <property type="molecule type" value="Genomic_DNA"/>
</dbReference>
<protein>
    <recommendedName>
        <fullName evidence="3">CarboxypepD_reg-like domain-containing protein</fullName>
    </recommendedName>
</protein>
<proteinExistence type="predicted"/>
<organism evidence="1 2">
    <name type="scientific">Flavobacterium nakdongensis</name>
    <dbReference type="NCBI Taxonomy" id="3073563"/>
    <lineage>
        <taxon>Bacteria</taxon>
        <taxon>Pseudomonadati</taxon>
        <taxon>Bacteroidota</taxon>
        <taxon>Flavobacteriia</taxon>
        <taxon>Flavobacteriales</taxon>
        <taxon>Flavobacteriaceae</taxon>
        <taxon>Flavobacterium</taxon>
    </lineage>
</organism>
<reference evidence="1" key="1">
    <citation type="submission" date="2023-09" db="EMBL/GenBank/DDBJ databases">
        <title>Flavobacterium sp. 20NA77.7 isolated from freshwater.</title>
        <authorList>
            <person name="Le V."/>
            <person name="Ko S.-R."/>
            <person name="Ahn C.-Y."/>
            <person name="Oh H.-M."/>
        </authorList>
    </citation>
    <scope>NUCLEOTIDE SEQUENCE</scope>
    <source>
        <strain evidence="1">20NA77.7</strain>
    </source>
</reference>
<keyword evidence="2" id="KW-1185">Reference proteome</keyword>
<sequence>MRLFTLFTILFFCTTSWSQNDSIIKGKIIVETNDTDGITIVNLSNKSNTISSNGGYFSIKAKIKDTLMFSAIHLEAKKHIVSAKDFKNDLLFIKLAIHTKHIKEIMITNSDISAESLGLVPKGQKKYTPAERRLKTAGDVGNIFNQGLAVGVDPLINWITGRTAQLKKELEIERKEFLQTKINTTFEKDYLIGILKIPAEYTDGFIFYIVEDQELVEAVKIKNKTKVAFRLSELATEYLKLKEPEIKTGEEIKTANEPKKNE</sequence>
<dbReference type="Proteomes" id="UP001180481">
    <property type="component" value="Chromosome"/>
</dbReference>
<gene>
    <name evidence="1" type="ORF">RF683_01830</name>
</gene>
<evidence type="ECO:0000313" key="2">
    <source>
        <dbReference type="Proteomes" id="UP001180481"/>
    </source>
</evidence>
<evidence type="ECO:0008006" key="3">
    <source>
        <dbReference type="Google" id="ProtNLM"/>
    </source>
</evidence>
<dbReference type="RefSeq" id="WP_309532526.1">
    <property type="nucleotide sequence ID" value="NZ_CP133721.1"/>
</dbReference>